<keyword evidence="2" id="KW-0645">Protease</keyword>
<dbReference type="Gene3D" id="3.30.830.10">
    <property type="entry name" value="Metalloenzyme, LuxS/M16 peptidase-like"/>
    <property type="match status" value="1"/>
</dbReference>
<comment type="similarity">
    <text evidence="1">Belongs to the peptidase M16 family.</text>
</comment>
<feature type="region of interest" description="Disordered" evidence="7">
    <location>
        <begin position="45"/>
        <end position="105"/>
    </location>
</feature>
<evidence type="ECO:0000256" key="4">
    <source>
        <dbReference type="ARBA" id="ARBA00022801"/>
    </source>
</evidence>
<evidence type="ECO:0000259" key="8">
    <source>
        <dbReference type="Pfam" id="PF00675"/>
    </source>
</evidence>
<dbReference type="InterPro" id="IPR011249">
    <property type="entry name" value="Metalloenz_LuxS/M16"/>
</dbReference>
<keyword evidence="10" id="KW-1185">Reference proteome</keyword>
<keyword evidence="6" id="KW-0482">Metalloprotease</keyword>
<dbReference type="PROSITE" id="PS00143">
    <property type="entry name" value="INSULINASE"/>
    <property type="match status" value="1"/>
</dbReference>
<keyword evidence="3" id="KW-0479">Metal-binding</keyword>
<dbReference type="InterPro" id="IPR011765">
    <property type="entry name" value="Pept_M16_N"/>
</dbReference>
<dbReference type="InterPro" id="IPR001431">
    <property type="entry name" value="Pept_M16_Zn_BS"/>
</dbReference>
<feature type="compositionally biased region" description="Polar residues" evidence="7">
    <location>
        <begin position="253"/>
        <end position="264"/>
    </location>
</feature>
<feature type="domain" description="Peptidase M16 N-terminal" evidence="8">
    <location>
        <begin position="106"/>
        <end position="196"/>
    </location>
</feature>
<reference evidence="9 10" key="1">
    <citation type="journal article" date="2021" name="BMC Genomics">
        <title>Datura genome reveals duplications of psychoactive alkaloid biosynthetic genes and high mutation rate following tissue culture.</title>
        <authorList>
            <person name="Rajewski A."/>
            <person name="Carter-House D."/>
            <person name="Stajich J."/>
            <person name="Litt A."/>
        </authorList>
    </citation>
    <scope>NUCLEOTIDE SEQUENCE [LARGE SCALE GENOMIC DNA]</scope>
    <source>
        <strain evidence="9">AR-01</strain>
    </source>
</reference>
<dbReference type="Proteomes" id="UP000823775">
    <property type="component" value="Unassembled WGS sequence"/>
</dbReference>
<evidence type="ECO:0000256" key="5">
    <source>
        <dbReference type="ARBA" id="ARBA00022833"/>
    </source>
</evidence>
<evidence type="ECO:0000256" key="2">
    <source>
        <dbReference type="ARBA" id="ARBA00022670"/>
    </source>
</evidence>
<gene>
    <name evidence="9" type="ORF">HAX54_006673</name>
</gene>
<dbReference type="SUPFAM" id="SSF63411">
    <property type="entry name" value="LuxS/MPP-like metallohydrolase"/>
    <property type="match status" value="1"/>
</dbReference>
<evidence type="ECO:0000313" key="9">
    <source>
        <dbReference type="EMBL" id="MCD7468465.1"/>
    </source>
</evidence>
<keyword evidence="5" id="KW-0862">Zinc</keyword>
<dbReference type="PANTHER" id="PTHR43690:SF18">
    <property type="entry name" value="INSULIN-DEGRADING ENZYME-RELATED"/>
    <property type="match status" value="1"/>
</dbReference>
<feature type="compositionally biased region" description="Acidic residues" evidence="7">
    <location>
        <begin position="59"/>
        <end position="96"/>
    </location>
</feature>
<accession>A0ABS8TBU9</accession>
<dbReference type="PANTHER" id="PTHR43690">
    <property type="entry name" value="NARDILYSIN"/>
    <property type="match status" value="1"/>
</dbReference>
<dbReference type="InterPro" id="IPR050626">
    <property type="entry name" value="Peptidase_M16"/>
</dbReference>
<name>A0ABS8TBU9_DATST</name>
<evidence type="ECO:0000256" key="3">
    <source>
        <dbReference type="ARBA" id="ARBA00022723"/>
    </source>
</evidence>
<proteinExistence type="inferred from homology"/>
<dbReference type="Pfam" id="PF00675">
    <property type="entry name" value="Peptidase_M16"/>
    <property type="match status" value="1"/>
</dbReference>
<comment type="caution">
    <text evidence="9">The sequence shown here is derived from an EMBL/GenBank/DDBJ whole genome shotgun (WGS) entry which is preliminary data.</text>
</comment>
<sequence>MAVGDCTFTADDLVEKSPNDKRLYRYMQLPNGLCALLVHDPDIYPDGLPEHSGNCENNEAGEDEGSEDEDDEEAEDSDFDEEGEEESDDADEEESEVKDKGSKGASQKKAAAAMCVRMGSFSDPFDAQGLAHFLEHMLFMGSTDFPDENEYDSYLSKHGGCSNAYTETEHTCYHFEVKRDCLKGALRRVPHISTNKDVRPTVKVVVLQEPTEKIQDANDGALIKSENFIGSAKPKKETGDADGGAVAKDSDEALNQSKSVGKKP</sequence>
<keyword evidence="4" id="KW-0378">Hydrolase</keyword>
<protein>
    <recommendedName>
        <fullName evidence="8">Peptidase M16 N-terminal domain-containing protein</fullName>
    </recommendedName>
</protein>
<evidence type="ECO:0000313" key="10">
    <source>
        <dbReference type="Proteomes" id="UP000823775"/>
    </source>
</evidence>
<evidence type="ECO:0000256" key="6">
    <source>
        <dbReference type="ARBA" id="ARBA00023049"/>
    </source>
</evidence>
<evidence type="ECO:0000256" key="7">
    <source>
        <dbReference type="SAM" id="MobiDB-lite"/>
    </source>
</evidence>
<organism evidence="9 10">
    <name type="scientific">Datura stramonium</name>
    <name type="common">Jimsonweed</name>
    <name type="synonym">Common thornapple</name>
    <dbReference type="NCBI Taxonomy" id="4076"/>
    <lineage>
        <taxon>Eukaryota</taxon>
        <taxon>Viridiplantae</taxon>
        <taxon>Streptophyta</taxon>
        <taxon>Embryophyta</taxon>
        <taxon>Tracheophyta</taxon>
        <taxon>Spermatophyta</taxon>
        <taxon>Magnoliopsida</taxon>
        <taxon>eudicotyledons</taxon>
        <taxon>Gunneridae</taxon>
        <taxon>Pentapetalae</taxon>
        <taxon>asterids</taxon>
        <taxon>lamiids</taxon>
        <taxon>Solanales</taxon>
        <taxon>Solanaceae</taxon>
        <taxon>Solanoideae</taxon>
        <taxon>Datureae</taxon>
        <taxon>Datura</taxon>
    </lineage>
</organism>
<dbReference type="EMBL" id="JACEIK010001338">
    <property type="protein sequence ID" value="MCD7468465.1"/>
    <property type="molecule type" value="Genomic_DNA"/>
</dbReference>
<feature type="region of interest" description="Disordered" evidence="7">
    <location>
        <begin position="225"/>
        <end position="264"/>
    </location>
</feature>
<evidence type="ECO:0000256" key="1">
    <source>
        <dbReference type="ARBA" id="ARBA00007261"/>
    </source>
</evidence>